<name>A0A9W5U2M5_9BACI</name>
<reference evidence="2" key="1">
    <citation type="journal article" date="2014" name="Int. J. Syst. Evol. Microbiol.">
        <title>Complete genome sequence of Corynebacterium casei LMG S-19264T (=DSM 44701T), isolated from a smear-ripened cheese.</title>
        <authorList>
            <consortium name="US DOE Joint Genome Institute (JGI-PGF)"/>
            <person name="Walter F."/>
            <person name="Albersmeier A."/>
            <person name="Kalinowski J."/>
            <person name="Ruckert C."/>
        </authorList>
    </citation>
    <scope>NUCLEOTIDE SEQUENCE</scope>
    <source>
        <strain evidence="2">CGMCC 1.15454</strain>
    </source>
</reference>
<dbReference type="EMBL" id="BMJD01000060">
    <property type="protein sequence ID" value="GGB60563.1"/>
    <property type="molecule type" value="Genomic_DNA"/>
</dbReference>
<gene>
    <name evidence="2" type="ORF">GCM10011409_42390</name>
</gene>
<feature type="transmembrane region" description="Helical" evidence="1">
    <location>
        <begin position="76"/>
        <end position="97"/>
    </location>
</feature>
<comment type="caution">
    <text evidence="2">The sequence shown here is derived from an EMBL/GenBank/DDBJ whole genome shotgun (WGS) entry which is preliminary data.</text>
</comment>
<dbReference type="AlphaFoldDB" id="A0A9W5U2M5"/>
<reference evidence="2" key="2">
    <citation type="submission" date="2020-09" db="EMBL/GenBank/DDBJ databases">
        <authorList>
            <person name="Sun Q."/>
            <person name="Zhou Y."/>
        </authorList>
    </citation>
    <scope>NUCLEOTIDE SEQUENCE</scope>
    <source>
        <strain evidence="2">CGMCC 1.15454</strain>
    </source>
</reference>
<evidence type="ECO:0000313" key="2">
    <source>
        <dbReference type="EMBL" id="GGB60563.1"/>
    </source>
</evidence>
<keyword evidence="1" id="KW-0472">Membrane</keyword>
<keyword evidence="3" id="KW-1185">Reference proteome</keyword>
<sequence>MSKWFYFNLLLLIAAVWQVVKTFSFQGIQLHITIGFAGLLFFLFNWTRHAVYSTIRNTPERKTKIRLANLSKKIVPYHRWIGTTALIAIVIHAIFVINRYGLHLYWLKMTAGLVAGILLIGMVTTGWLRLFKPTVRKRKLHIYIGIILFFVIFAHVLL</sequence>
<keyword evidence="1" id="KW-0812">Transmembrane</keyword>
<dbReference type="RefSeq" id="WP_088049868.1">
    <property type="nucleotide sequence ID" value="NZ_BMJD01000060.1"/>
</dbReference>
<proteinExistence type="predicted"/>
<feature type="transmembrane region" description="Helical" evidence="1">
    <location>
        <begin position="140"/>
        <end position="157"/>
    </location>
</feature>
<feature type="transmembrane region" description="Helical" evidence="1">
    <location>
        <begin position="109"/>
        <end position="128"/>
    </location>
</feature>
<evidence type="ECO:0000256" key="1">
    <source>
        <dbReference type="SAM" id="Phobius"/>
    </source>
</evidence>
<protein>
    <submittedName>
        <fullName evidence="2">Uncharacterized protein</fullName>
    </submittedName>
</protein>
<keyword evidence="1" id="KW-1133">Transmembrane helix</keyword>
<feature type="transmembrane region" description="Helical" evidence="1">
    <location>
        <begin position="32"/>
        <end position="55"/>
    </location>
</feature>
<dbReference type="Proteomes" id="UP000621492">
    <property type="component" value="Unassembled WGS sequence"/>
</dbReference>
<organism evidence="2 3">
    <name type="scientific">Lentibacillus populi</name>
    <dbReference type="NCBI Taxonomy" id="1827502"/>
    <lineage>
        <taxon>Bacteria</taxon>
        <taxon>Bacillati</taxon>
        <taxon>Bacillota</taxon>
        <taxon>Bacilli</taxon>
        <taxon>Bacillales</taxon>
        <taxon>Bacillaceae</taxon>
        <taxon>Lentibacillus</taxon>
    </lineage>
</organism>
<accession>A0A9W5U2M5</accession>
<evidence type="ECO:0000313" key="3">
    <source>
        <dbReference type="Proteomes" id="UP000621492"/>
    </source>
</evidence>